<sequence length="457" mass="48402">MRRLRREDEVARIRERLLRFGFPRARMLLLVLVTGGSGLLASWLLLRAGLVSMPQRYLLALCIAYVVFLALVRAFALRGDPNLDLPGSGDSHAQAGGPGGTHAEAGVPGAHAHGPGWLDGAGALEALPLLLVIAVIAIACASLWIVVSAPTLFAELLVDGALSATLYRRLRVLERRHWLDTALRHTIGPFLVTAIVVVGFAFGVQHYRPHAHSLGEALARGQRRLGAMTASPGDDAAARLQRSWQANARAGRAQCTSSASRAAAQARMPPSSKRCSPAARAASSTWAAARAGSRALAARGLEVIGIDASVALVDAARALGGARFECASYADLAADPVAYGTFDAVACNFALLDADLDSPLRAARACLQSRGHLFVQTLHPFAVEPPYADGWRVEHFAGLDGFSEAMPWYFRALSGWFDALHAGGFAVDGVGEPVDPASGRLLSLLLRASLQQLRAAQ</sequence>
<feature type="transmembrane region" description="Helical" evidence="1">
    <location>
        <begin position="57"/>
        <end position="76"/>
    </location>
</feature>
<evidence type="ECO:0000259" key="2">
    <source>
        <dbReference type="Pfam" id="PF08241"/>
    </source>
</evidence>
<gene>
    <name evidence="3" type="ORF">EV148_102448</name>
</gene>
<evidence type="ECO:0000313" key="4">
    <source>
        <dbReference type="Proteomes" id="UP000294862"/>
    </source>
</evidence>
<feature type="transmembrane region" description="Helical" evidence="1">
    <location>
        <begin position="21"/>
        <end position="45"/>
    </location>
</feature>
<dbReference type="EMBL" id="SLWQ01000002">
    <property type="protein sequence ID" value="TCO42089.1"/>
    <property type="molecule type" value="Genomic_DNA"/>
</dbReference>
<dbReference type="Pfam" id="PF08241">
    <property type="entry name" value="Methyltransf_11"/>
    <property type="match status" value="1"/>
</dbReference>
<keyword evidence="3" id="KW-0808">Transferase</keyword>
<reference evidence="3 4" key="1">
    <citation type="journal article" date="2015" name="Stand. Genomic Sci.">
        <title>Genomic Encyclopedia of Bacterial and Archaeal Type Strains, Phase III: the genomes of soil and plant-associated and newly described type strains.</title>
        <authorList>
            <person name="Whitman W.B."/>
            <person name="Woyke T."/>
            <person name="Klenk H.P."/>
            <person name="Zhou Y."/>
            <person name="Lilburn T.G."/>
            <person name="Beck B.J."/>
            <person name="De Vos P."/>
            <person name="Vandamme P."/>
            <person name="Eisen J.A."/>
            <person name="Garrity G."/>
            <person name="Hugenholtz P."/>
            <person name="Kyrpides N.C."/>
        </authorList>
    </citation>
    <scope>NUCLEOTIDE SEQUENCE [LARGE SCALE GENOMIC DNA]</scope>
    <source>
        <strain evidence="3 4">A3</strain>
    </source>
</reference>
<dbReference type="InterPro" id="IPR029063">
    <property type="entry name" value="SAM-dependent_MTases_sf"/>
</dbReference>
<comment type="caution">
    <text evidence="3">The sequence shown here is derived from an EMBL/GenBank/DDBJ whole genome shotgun (WGS) entry which is preliminary data.</text>
</comment>
<keyword evidence="3" id="KW-0489">Methyltransferase</keyword>
<accession>A0A4R2IE84</accession>
<keyword evidence="4" id="KW-1185">Reference proteome</keyword>
<organism evidence="3 4">
    <name type="scientific">Dokdonella fugitiva</name>
    <dbReference type="NCBI Taxonomy" id="328517"/>
    <lineage>
        <taxon>Bacteria</taxon>
        <taxon>Pseudomonadati</taxon>
        <taxon>Pseudomonadota</taxon>
        <taxon>Gammaproteobacteria</taxon>
        <taxon>Lysobacterales</taxon>
        <taxon>Rhodanobacteraceae</taxon>
        <taxon>Dokdonella</taxon>
    </lineage>
</organism>
<dbReference type="AlphaFoldDB" id="A0A4R2IE84"/>
<dbReference type="RefSeq" id="WP_199222722.1">
    <property type="nucleotide sequence ID" value="NZ_SLWQ01000002.1"/>
</dbReference>
<protein>
    <submittedName>
        <fullName evidence="3">Methyltransferase family protein</fullName>
    </submittedName>
</protein>
<name>A0A4R2IE84_9GAMM</name>
<keyword evidence="1" id="KW-0812">Transmembrane</keyword>
<proteinExistence type="predicted"/>
<dbReference type="InterPro" id="IPR013216">
    <property type="entry name" value="Methyltransf_11"/>
</dbReference>
<feature type="domain" description="Methyltransferase type 11" evidence="2">
    <location>
        <begin position="293"/>
        <end position="375"/>
    </location>
</feature>
<evidence type="ECO:0000256" key="1">
    <source>
        <dbReference type="SAM" id="Phobius"/>
    </source>
</evidence>
<dbReference type="Proteomes" id="UP000294862">
    <property type="component" value="Unassembled WGS sequence"/>
</dbReference>
<evidence type="ECO:0000313" key="3">
    <source>
        <dbReference type="EMBL" id="TCO42089.1"/>
    </source>
</evidence>
<feature type="transmembrane region" description="Helical" evidence="1">
    <location>
        <begin position="182"/>
        <end position="204"/>
    </location>
</feature>
<feature type="transmembrane region" description="Helical" evidence="1">
    <location>
        <begin position="126"/>
        <end position="146"/>
    </location>
</feature>
<dbReference type="Gene3D" id="3.40.50.150">
    <property type="entry name" value="Vaccinia Virus protein VP39"/>
    <property type="match status" value="1"/>
</dbReference>
<keyword evidence="1" id="KW-0472">Membrane</keyword>
<dbReference type="SUPFAM" id="SSF53335">
    <property type="entry name" value="S-adenosyl-L-methionine-dependent methyltransferases"/>
    <property type="match status" value="1"/>
</dbReference>
<keyword evidence="1" id="KW-1133">Transmembrane helix</keyword>
<dbReference type="GO" id="GO:0032259">
    <property type="term" value="P:methylation"/>
    <property type="evidence" value="ECO:0007669"/>
    <property type="project" value="UniProtKB-KW"/>
</dbReference>
<dbReference type="GO" id="GO:0008757">
    <property type="term" value="F:S-adenosylmethionine-dependent methyltransferase activity"/>
    <property type="evidence" value="ECO:0007669"/>
    <property type="project" value="InterPro"/>
</dbReference>